<dbReference type="AlphaFoldDB" id="A0A2M4D329"/>
<accession>A0A2M4D329</accession>
<name>A0A2M4D329_ANODA</name>
<keyword evidence="1" id="KW-1133">Transmembrane helix</keyword>
<evidence type="ECO:0000313" key="2">
    <source>
        <dbReference type="EMBL" id="MBW71980.1"/>
    </source>
</evidence>
<protein>
    <submittedName>
        <fullName evidence="2">Putative secreted protein</fullName>
    </submittedName>
</protein>
<feature type="transmembrane region" description="Helical" evidence="1">
    <location>
        <begin position="12"/>
        <end position="30"/>
    </location>
</feature>
<keyword evidence="1" id="KW-0472">Membrane</keyword>
<organism evidence="2">
    <name type="scientific">Anopheles darlingi</name>
    <name type="common">Mosquito</name>
    <dbReference type="NCBI Taxonomy" id="43151"/>
    <lineage>
        <taxon>Eukaryota</taxon>
        <taxon>Metazoa</taxon>
        <taxon>Ecdysozoa</taxon>
        <taxon>Arthropoda</taxon>
        <taxon>Hexapoda</taxon>
        <taxon>Insecta</taxon>
        <taxon>Pterygota</taxon>
        <taxon>Neoptera</taxon>
        <taxon>Endopterygota</taxon>
        <taxon>Diptera</taxon>
        <taxon>Nematocera</taxon>
        <taxon>Culicoidea</taxon>
        <taxon>Culicidae</taxon>
        <taxon>Anophelinae</taxon>
        <taxon>Anopheles</taxon>
    </lineage>
</organism>
<evidence type="ECO:0000256" key="1">
    <source>
        <dbReference type="SAM" id="Phobius"/>
    </source>
</evidence>
<sequence>MVGVSNRAYSHRWPYIITIIIIVIIGEDLCHRIRPNRGWGEMENGFDREEMCQPTAPHTYAHHLSCRRICPFPSAGKLVLCMYGCC</sequence>
<proteinExistence type="predicted"/>
<keyword evidence="1" id="KW-0812">Transmembrane</keyword>
<dbReference type="EMBL" id="GGFL01007802">
    <property type="protein sequence ID" value="MBW71980.1"/>
    <property type="molecule type" value="Transcribed_RNA"/>
</dbReference>
<reference evidence="2" key="1">
    <citation type="submission" date="2018-01" db="EMBL/GenBank/DDBJ databases">
        <title>An insight into the sialome of Amazonian anophelines.</title>
        <authorList>
            <person name="Ribeiro J.M."/>
            <person name="Scarpassa V."/>
            <person name="Calvo E."/>
        </authorList>
    </citation>
    <scope>NUCLEOTIDE SEQUENCE</scope>
</reference>